<dbReference type="PANTHER" id="PTHR10151">
    <property type="entry name" value="ECTONUCLEOTIDE PYROPHOSPHATASE/PHOSPHODIESTERASE"/>
    <property type="match status" value="1"/>
</dbReference>
<feature type="region of interest" description="Disordered" evidence="1">
    <location>
        <begin position="604"/>
        <end position="644"/>
    </location>
</feature>
<dbReference type="Pfam" id="PF01663">
    <property type="entry name" value="Phosphodiest"/>
    <property type="match status" value="1"/>
</dbReference>
<evidence type="ECO:0000313" key="4">
    <source>
        <dbReference type="Proteomes" id="UP000515140"/>
    </source>
</evidence>
<dbReference type="GeneID" id="110203197"/>
<dbReference type="Gene3D" id="3.40.720.10">
    <property type="entry name" value="Alkaline Phosphatase, subunit A"/>
    <property type="match status" value="1"/>
</dbReference>
<gene>
    <name evidence="5" type="primary">LOC110203197</name>
</gene>
<reference evidence="5" key="1">
    <citation type="submission" date="2025-08" db="UniProtKB">
        <authorList>
            <consortium name="RefSeq"/>
        </authorList>
    </citation>
    <scope>IDENTIFICATION</scope>
    <source>
        <tissue evidence="5">Spleen</tissue>
    </source>
</reference>
<evidence type="ECO:0000256" key="2">
    <source>
        <dbReference type="SAM" id="Phobius"/>
    </source>
</evidence>
<keyword evidence="3" id="KW-0732">Signal</keyword>
<dbReference type="PANTHER" id="PTHR10151:SF65">
    <property type="entry name" value="ECTONUCLEOTIDE PYROPHOSPHATASE_PHOSPHODIESTERASE FAMILY MEMBER 7-LIKE PRECURSOR"/>
    <property type="match status" value="1"/>
</dbReference>
<feature type="chain" id="PRO_5028462551" evidence="3">
    <location>
        <begin position="20"/>
        <end position="740"/>
    </location>
</feature>
<evidence type="ECO:0000256" key="1">
    <source>
        <dbReference type="SAM" id="MobiDB-lite"/>
    </source>
</evidence>
<dbReference type="InterPro" id="IPR017850">
    <property type="entry name" value="Alkaline_phosphatase_core_sf"/>
</dbReference>
<dbReference type="InParanoid" id="A0A6P5JV78"/>
<feature type="region of interest" description="Disordered" evidence="1">
    <location>
        <begin position="559"/>
        <end position="591"/>
    </location>
</feature>
<proteinExistence type="predicted"/>
<dbReference type="SUPFAM" id="SSF53649">
    <property type="entry name" value="Alkaline phosphatase-like"/>
    <property type="match status" value="1"/>
</dbReference>
<protein>
    <submittedName>
        <fullName evidence="5">Ectonucleotide pyrophosphatase/phosphodiesterase family member 7-like</fullName>
    </submittedName>
</protein>
<dbReference type="RefSeq" id="XP_020835341.1">
    <property type="nucleotide sequence ID" value="XM_020979682.1"/>
</dbReference>
<dbReference type="AlphaFoldDB" id="A0A6P5JV78"/>
<evidence type="ECO:0000256" key="3">
    <source>
        <dbReference type="SAM" id="SignalP"/>
    </source>
</evidence>
<dbReference type="Gene3D" id="3.30.1360.180">
    <property type="match status" value="1"/>
</dbReference>
<feature type="region of interest" description="Disordered" evidence="1">
    <location>
        <begin position="534"/>
        <end position="553"/>
    </location>
</feature>
<name>A0A6P5JV78_PHACI</name>
<keyword evidence="2" id="KW-0472">Membrane</keyword>
<accession>A0A6P5JV78</accession>
<feature type="signal peptide" evidence="3">
    <location>
        <begin position="1"/>
        <end position="19"/>
    </location>
</feature>
<feature type="compositionally biased region" description="Pro residues" evidence="1">
    <location>
        <begin position="627"/>
        <end position="638"/>
    </location>
</feature>
<dbReference type="Proteomes" id="UP000515140">
    <property type="component" value="Unplaced"/>
</dbReference>
<organism evidence="4 5">
    <name type="scientific">Phascolarctos cinereus</name>
    <name type="common">Koala</name>
    <dbReference type="NCBI Taxonomy" id="38626"/>
    <lineage>
        <taxon>Eukaryota</taxon>
        <taxon>Metazoa</taxon>
        <taxon>Chordata</taxon>
        <taxon>Craniata</taxon>
        <taxon>Vertebrata</taxon>
        <taxon>Euteleostomi</taxon>
        <taxon>Mammalia</taxon>
        <taxon>Metatheria</taxon>
        <taxon>Diprotodontia</taxon>
        <taxon>Phascolarctidae</taxon>
        <taxon>Phascolarctos</taxon>
    </lineage>
</organism>
<dbReference type="KEGG" id="pcw:110203197"/>
<feature type="region of interest" description="Disordered" evidence="1">
    <location>
        <begin position="660"/>
        <end position="696"/>
    </location>
</feature>
<keyword evidence="4" id="KW-1185">Reference proteome</keyword>
<keyword evidence="2" id="KW-1133">Transmembrane helix</keyword>
<sequence length="740" mass="82734">MEVHRCLALLLILLSHIACHPLPRKKRSFNKLLVISFDGFRWDYDQDVDTPNMDLLVREGVKAKYLTPPFVTMTSPSHFTTITGRWIEDHGVIHNMMFNTETLWKYSFKDTQKKSEWWDNGVLPLWITAQRQGRKTASFHFPGGGANYSGEAAQRSLLESSTHPNDNETEWRENIDIVMNWFTKENFDFVTLYYGEPDNVGHMIGPETENRRIIIQQIDRTIGYLVKAIEKNGLKDNLNVIITSDHGMTTVKKQPNVTEILLKNYIKFRDLVKFDILDYGGFGMILPKPGKEGDIYNALKNAHPHLKVYKKEEFPEHFHFAKHHRILPILVYGDPGYNINGRFILYINKGDHGYDNADMDMKTIFRAFGPDFKKNHLAEPFDSIHIYPLMCKLLRVTPEPHNGSLTVTQGMLVDTFNQESDLVTGDETWRRTALQKAAIGLGVATGVLAILFVSGVGYTAVSREKGQRSEKQESNKDLPLTVLNPYITPLVKKKSAPRARLQARYPITGSASKAKAAPQMPCLKCKYLSQAPPPSQIPYHRPRLQSKCPPLLIGSASKENTHLQPKLPTKVPTTSPASKFLPQAPSLRPLLQRQRSAPRLLLQDKTVPGGEGGGPPPPSLSRTPTSQTPPPRSIPPPDLFFRRHITPSPASKEVLLLGPASKPNHLSQAPPLNQRPAPKPGSNTVPTYKENVRPTSPASNPNVLIIGPASKANALPQAYFIDSVGAQTLPPKPTTVPSIV</sequence>
<feature type="transmembrane region" description="Helical" evidence="2">
    <location>
        <begin position="437"/>
        <end position="461"/>
    </location>
</feature>
<dbReference type="InterPro" id="IPR002591">
    <property type="entry name" value="Phosphodiest/P_Trfase"/>
</dbReference>
<evidence type="ECO:0000313" key="5">
    <source>
        <dbReference type="RefSeq" id="XP_020835341.1"/>
    </source>
</evidence>
<dbReference type="CDD" id="cd16018">
    <property type="entry name" value="Enpp"/>
    <property type="match status" value="1"/>
</dbReference>
<keyword evidence="2" id="KW-0812">Transmembrane</keyword>